<proteinExistence type="predicted"/>
<dbReference type="Proteomes" id="UP000681722">
    <property type="component" value="Unassembled WGS sequence"/>
</dbReference>
<reference evidence="2" key="1">
    <citation type="submission" date="2021-02" db="EMBL/GenBank/DDBJ databases">
        <authorList>
            <person name="Nowell W R."/>
        </authorList>
    </citation>
    <scope>NUCLEOTIDE SEQUENCE</scope>
</reference>
<accession>A0A814CMI2</accession>
<evidence type="ECO:0000256" key="1">
    <source>
        <dbReference type="SAM" id="MobiDB-lite"/>
    </source>
</evidence>
<name>A0A814CMI2_9BILA</name>
<dbReference type="EMBL" id="CAJOBC010002154">
    <property type="protein sequence ID" value="CAF3718482.1"/>
    <property type="molecule type" value="Genomic_DNA"/>
</dbReference>
<organism evidence="2 4">
    <name type="scientific">Didymodactylos carnosus</name>
    <dbReference type="NCBI Taxonomy" id="1234261"/>
    <lineage>
        <taxon>Eukaryota</taxon>
        <taxon>Metazoa</taxon>
        <taxon>Spiralia</taxon>
        <taxon>Gnathifera</taxon>
        <taxon>Rotifera</taxon>
        <taxon>Eurotatoria</taxon>
        <taxon>Bdelloidea</taxon>
        <taxon>Philodinida</taxon>
        <taxon>Philodinidae</taxon>
        <taxon>Didymodactylos</taxon>
    </lineage>
</organism>
<sequence length="179" mass="19961">MIKRIVIDYSSSSSSPPPPPPPSTTNTVVPSFENDMHPSFELKISTPFHVTPLTQKSLSSSPSYLTKSTNTSLPIGLLSHSDSLNNHKHFQFYPNHVQTSHVATNDPSYTNNDIYFHVIPSASTLAGTIVPLLPSSSTSTTTTTVATYDTFDQQSFRTVPFSHNKNPIRYRYMEEYFET</sequence>
<evidence type="ECO:0000313" key="4">
    <source>
        <dbReference type="Proteomes" id="UP000663829"/>
    </source>
</evidence>
<dbReference type="EMBL" id="CAJNOQ010002153">
    <property type="protein sequence ID" value="CAF0942034.1"/>
    <property type="molecule type" value="Genomic_DNA"/>
</dbReference>
<feature type="region of interest" description="Disordered" evidence="1">
    <location>
        <begin position="9"/>
        <end position="32"/>
    </location>
</feature>
<dbReference type="AlphaFoldDB" id="A0A814CMI2"/>
<comment type="caution">
    <text evidence="2">The sequence shown here is derived from an EMBL/GenBank/DDBJ whole genome shotgun (WGS) entry which is preliminary data.</text>
</comment>
<evidence type="ECO:0000313" key="2">
    <source>
        <dbReference type="EMBL" id="CAF0942034.1"/>
    </source>
</evidence>
<protein>
    <submittedName>
        <fullName evidence="2">Uncharacterized protein</fullName>
    </submittedName>
</protein>
<evidence type="ECO:0000313" key="3">
    <source>
        <dbReference type="EMBL" id="CAF3718482.1"/>
    </source>
</evidence>
<gene>
    <name evidence="2" type="ORF">GPM918_LOCUS10763</name>
    <name evidence="3" type="ORF">SRO942_LOCUS10766</name>
</gene>
<dbReference type="Proteomes" id="UP000663829">
    <property type="component" value="Unassembled WGS sequence"/>
</dbReference>
<keyword evidence="4" id="KW-1185">Reference proteome</keyword>